<dbReference type="Gene3D" id="3.40.50.150">
    <property type="entry name" value="Vaccinia Virus protein VP39"/>
    <property type="match status" value="1"/>
</dbReference>
<comment type="caution">
    <text evidence="1">The sequence shown here is derived from an EMBL/GenBank/DDBJ whole genome shotgun (WGS) entry which is preliminary data.</text>
</comment>
<dbReference type="InterPro" id="IPR029063">
    <property type="entry name" value="SAM-dependent_MTases_sf"/>
</dbReference>
<dbReference type="EC" id="2.1.1.197" evidence="1"/>
<organism evidence="1 2">
    <name type="scientific">Rhizorhapis suberifaciens</name>
    <name type="common">corky root of lettuce</name>
    <dbReference type="NCBI Taxonomy" id="13656"/>
    <lineage>
        <taxon>Bacteria</taxon>
        <taxon>Pseudomonadati</taxon>
        <taxon>Pseudomonadota</taxon>
        <taxon>Alphaproteobacteria</taxon>
        <taxon>Sphingomonadales</taxon>
        <taxon>Sphingomonadaceae</taxon>
        <taxon>Rhizorhapis</taxon>
    </lineage>
</organism>
<proteinExistence type="predicted"/>
<dbReference type="SUPFAM" id="SSF53335">
    <property type="entry name" value="S-adenosyl-L-methionine-dependent methyltransferases"/>
    <property type="match status" value="1"/>
</dbReference>
<dbReference type="CDD" id="cd02440">
    <property type="entry name" value="AdoMet_MTases"/>
    <property type="match status" value="1"/>
</dbReference>
<dbReference type="EMBL" id="JACHOV010000005">
    <property type="protein sequence ID" value="MBB4641336.1"/>
    <property type="molecule type" value="Genomic_DNA"/>
</dbReference>
<keyword evidence="2" id="KW-1185">Reference proteome</keyword>
<dbReference type="PANTHER" id="PTHR43861">
    <property type="entry name" value="TRANS-ACONITATE 2-METHYLTRANSFERASE-RELATED"/>
    <property type="match status" value="1"/>
</dbReference>
<dbReference type="AlphaFoldDB" id="A0A840HV20"/>
<dbReference type="PANTHER" id="PTHR43861:SF1">
    <property type="entry name" value="TRANS-ACONITATE 2-METHYLTRANSFERASE"/>
    <property type="match status" value="1"/>
</dbReference>
<protein>
    <submittedName>
        <fullName evidence="1">Malonyl-CoA O-methyltransferase</fullName>
        <ecNumber evidence="1">2.1.1.197</ecNumber>
    </submittedName>
</protein>
<name>A0A840HV20_9SPHN</name>
<dbReference type="Pfam" id="PF13489">
    <property type="entry name" value="Methyltransf_23"/>
    <property type="match status" value="1"/>
</dbReference>
<dbReference type="GO" id="GO:0032259">
    <property type="term" value="P:methylation"/>
    <property type="evidence" value="ECO:0007669"/>
    <property type="project" value="UniProtKB-KW"/>
</dbReference>
<gene>
    <name evidence="1" type="ORF">HNQ99_001641</name>
</gene>
<dbReference type="RefSeq" id="WP_184475135.1">
    <property type="nucleotide sequence ID" value="NZ_JACHOV010000005.1"/>
</dbReference>
<sequence length="254" mass="27706">MAEKRIERIKRAFGAAAEGYEDSAGVQRIVAETVAQLAAQRRVQPMARILEVGCGTGFLTRHIRTQWPDAELAVSDLAPEMVGQAARNPMLSASFFTMDGEWPCFEGEWFDLILSSLAFQWFADLPGALERLFALLRPGGSLIFSTMAERSFAEWRAAHEACGLTAGTPDYPSLDALKAVVADYPDGAAFDEEYAVEFGSGRGFLKHLKGIGATVAAEGRAPLSATQLRQVARRFEEAGARATYHVGFVRLSRI</sequence>
<accession>A0A840HV20</accession>
<keyword evidence="1" id="KW-0808">Transferase</keyword>
<dbReference type="GO" id="GO:0102130">
    <property type="term" value="F:malonyl-CoA methyltransferase activity"/>
    <property type="evidence" value="ECO:0007669"/>
    <property type="project" value="UniProtKB-EC"/>
</dbReference>
<reference evidence="1 2" key="1">
    <citation type="submission" date="2020-08" db="EMBL/GenBank/DDBJ databases">
        <title>Genomic Encyclopedia of Type Strains, Phase IV (KMG-IV): sequencing the most valuable type-strain genomes for metagenomic binning, comparative biology and taxonomic classification.</title>
        <authorList>
            <person name="Goeker M."/>
        </authorList>
    </citation>
    <scope>NUCLEOTIDE SEQUENCE [LARGE SCALE GENOMIC DNA]</scope>
    <source>
        <strain evidence="1 2">DSM 7465</strain>
    </source>
</reference>
<keyword evidence="1" id="KW-0489">Methyltransferase</keyword>
<evidence type="ECO:0000313" key="1">
    <source>
        <dbReference type="EMBL" id="MBB4641336.1"/>
    </source>
</evidence>
<evidence type="ECO:0000313" key="2">
    <source>
        <dbReference type="Proteomes" id="UP000575068"/>
    </source>
</evidence>
<dbReference type="Proteomes" id="UP000575068">
    <property type="component" value="Unassembled WGS sequence"/>
</dbReference>